<dbReference type="SMART" id="SM00360">
    <property type="entry name" value="RRM"/>
    <property type="match status" value="1"/>
</dbReference>
<dbReference type="CDD" id="cd12643">
    <property type="entry name" value="RRM_CFIm68"/>
    <property type="match status" value="1"/>
</dbReference>
<dbReference type="InterPro" id="IPR035979">
    <property type="entry name" value="RBD_domain_sf"/>
</dbReference>
<dbReference type="Gene3D" id="3.30.70.330">
    <property type="match status" value="1"/>
</dbReference>
<evidence type="ECO:0000256" key="6">
    <source>
        <dbReference type="ARBA" id="ARBA00023242"/>
    </source>
</evidence>
<keyword evidence="6" id="KW-0539">Nucleus</keyword>
<feature type="region of interest" description="Disordered" evidence="8">
    <location>
        <begin position="510"/>
        <end position="596"/>
    </location>
</feature>
<comment type="similarity">
    <text evidence="2">Belongs to the RRM CPSF6/7 family.</text>
</comment>
<dbReference type="InterPro" id="IPR034772">
    <property type="entry name" value="CPSF6/7"/>
</dbReference>
<protein>
    <recommendedName>
        <fullName evidence="3">Cleavage and polyadenylation specificity factor subunit 6</fullName>
    </recommendedName>
</protein>
<dbReference type="Pfam" id="PF00076">
    <property type="entry name" value="RRM_1"/>
    <property type="match status" value="1"/>
</dbReference>
<feature type="compositionally biased region" description="Pro residues" evidence="8">
    <location>
        <begin position="349"/>
        <end position="372"/>
    </location>
</feature>
<gene>
    <name evidence="11" type="primary">LOC106469558</name>
</gene>
<dbReference type="SUPFAM" id="SSF54928">
    <property type="entry name" value="RNA-binding domain, RBD"/>
    <property type="match status" value="1"/>
</dbReference>
<evidence type="ECO:0000256" key="3">
    <source>
        <dbReference type="ARBA" id="ARBA00016259"/>
    </source>
</evidence>
<feature type="compositionally biased region" description="Basic and acidic residues" evidence="8">
    <location>
        <begin position="186"/>
        <end position="195"/>
    </location>
</feature>
<dbReference type="RefSeq" id="XP_013785511.1">
    <property type="nucleotide sequence ID" value="XM_013930057.2"/>
</dbReference>
<evidence type="ECO:0000259" key="9">
    <source>
        <dbReference type="PROSITE" id="PS50102"/>
    </source>
</evidence>
<proteinExistence type="inferred from homology"/>
<dbReference type="Pfam" id="PF25524">
    <property type="entry name" value="RSLD_CPSF6"/>
    <property type="match status" value="1"/>
</dbReference>
<evidence type="ECO:0000313" key="10">
    <source>
        <dbReference type="Proteomes" id="UP000694941"/>
    </source>
</evidence>
<sequence>MADGVDIDLYAEDLEHDFNQEGDYNHDSNIDLYDDVITASTGDIGHPDEFGINQDGISTRSVSSSGGPPTKRVAVYVGNLTWWTTDQDVIDAINKLGVNDVLDVKFYENRANGQSKGFCVVSLGSENSFRIVMDKLPKKELHAQNPAVTPYNRQSLNHFEMQARKPSPGNPGREGMGRGGPSGGGMRERDGRGDRGQLNLNRGISNGPPPFLPQQRIHGPPMGPPLPQGLPPPQFHQGPPPSHIHHQQGPPPPSPQPGPPPVLGPPGMPPPRGIQRPPPPCPGVPPLGPPANIRVPPPHGLPPPGPRGPLPPDTRGPPPPRNEWDRPPEQPLPPGVTSTRPPHLGPAVSHPPPGMPPTAAPPPHRPPPPVPLPGHGMPPNIPPPSSHPPAPHVNPAFFPPHSQPQGIPSGPPPSSQPGDMYSRPLPSQYPDYRGPPPDRQDHQTPPLSEAEFEEIMNRNRTVSSSAIARAVADASGGDYASAIETLVTAISLIKQSKVANDDRCKILISSLQDTLHGVESKSYGSRSKDRPRSRERDRSHERSSRREKSSRRDRSRSREKEYRERNRDCDRYYEDRHSRDKERDRDREREHRSSRH</sequence>
<feature type="region of interest" description="Disordered" evidence="8">
    <location>
        <begin position="162"/>
        <end position="449"/>
    </location>
</feature>
<evidence type="ECO:0000256" key="2">
    <source>
        <dbReference type="ARBA" id="ARBA00006265"/>
    </source>
</evidence>
<evidence type="ECO:0000313" key="11">
    <source>
        <dbReference type="RefSeq" id="XP_013785511.1"/>
    </source>
</evidence>
<keyword evidence="4" id="KW-0507">mRNA processing</keyword>
<dbReference type="InterPro" id="IPR034769">
    <property type="entry name" value="CPSF6_RRM"/>
</dbReference>
<evidence type="ECO:0000256" key="4">
    <source>
        <dbReference type="ARBA" id="ARBA00022664"/>
    </source>
</evidence>
<feature type="compositionally biased region" description="Gly residues" evidence="8">
    <location>
        <begin position="172"/>
        <end position="185"/>
    </location>
</feature>
<evidence type="ECO:0000256" key="8">
    <source>
        <dbReference type="SAM" id="MobiDB-lite"/>
    </source>
</evidence>
<comment type="subcellular location">
    <subcellularLocation>
        <location evidence="1">Nucleus</location>
    </subcellularLocation>
</comment>
<dbReference type="GeneID" id="106469558"/>
<dbReference type="InterPro" id="IPR012677">
    <property type="entry name" value="Nucleotide-bd_a/b_plait_sf"/>
</dbReference>
<name>A0ABM1BNF1_LIMPO</name>
<dbReference type="PROSITE" id="PS50102">
    <property type="entry name" value="RRM"/>
    <property type="match status" value="1"/>
</dbReference>
<feature type="compositionally biased region" description="Pro residues" evidence="8">
    <location>
        <begin position="249"/>
        <end position="321"/>
    </location>
</feature>
<accession>A0ABM1BNF1</accession>
<evidence type="ECO:0000256" key="7">
    <source>
        <dbReference type="PROSITE-ProRule" id="PRU00176"/>
    </source>
</evidence>
<feature type="compositionally biased region" description="Pro residues" evidence="8">
    <location>
        <begin position="379"/>
        <end position="402"/>
    </location>
</feature>
<keyword evidence="5 7" id="KW-0694">RNA-binding</keyword>
<feature type="compositionally biased region" description="Basic and acidic residues" evidence="8">
    <location>
        <begin position="526"/>
        <end position="596"/>
    </location>
</feature>
<feature type="domain" description="RRM" evidence="9">
    <location>
        <begin position="73"/>
        <end position="154"/>
    </location>
</feature>
<evidence type="ECO:0000256" key="5">
    <source>
        <dbReference type="ARBA" id="ARBA00022884"/>
    </source>
</evidence>
<dbReference type="PANTHER" id="PTHR23204">
    <property type="entry name" value="CLEAVAGE AND POLYADENYLATION SPECIFIC FACTOR"/>
    <property type="match status" value="1"/>
</dbReference>
<feature type="compositionally biased region" description="Pro residues" evidence="8">
    <location>
        <begin position="221"/>
        <end position="242"/>
    </location>
</feature>
<keyword evidence="10" id="KW-1185">Reference proteome</keyword>
<dbReference type="Proteomes" id="UP000694941">
    <property type="component" value="Unplaced"/>
</dbReference>
<dbReference type="InterPro" id="IPR000504">
    <property type="entry name" value="RRM_dom"/>
</dbReference>
<evidence type="ECO:0000256" key="1">
    <source>
        <dbReference type="ARBA" id="ARBA00004123"/>
    </source>
</evidence>
<reference evidence="11" key="1">
    <citation type="submission" date="2025-08" db="UniProtKB">
        <authorList>
            <consortium name="RefSeq"/>
        </authorList>
    </citation>
    <scope>IDENTIFICATION</scope>
    <source>
        <tissue evidence="11">Muscle</tissue>
    </source>
</reference>
<organism evidence="10 11">
    <name type="scientific">Limulus polyphemus</name>
    <name type="common">Atlantic horseshoe crab</name>
    <dbReference type="NCBI Taxonomy" id="6850"/>
    <lineage>
        <taxon>Eukaryota</taxon>
        <taxon>Metazoa</taxon>
        <taxon>Ecdysozoa</taxon>
        <taxon>Arthropoda</taxon>
        <taxon>Chelicerata</taxon>
        <taxon>Merostomata</taxon>
        <taxon>Xiphosura</taxon>
        <taxon>Limulidae</taxon>
        <taxon>Limulus</taxon>
    </lineage>
</organism>
<dbReference type="InterPro" id="IPR057951">
    <property type="entry name" value="CPSF6/7_RSLD_N"/>
</dbReference>